<gene>
    <name evidence="1" type="ORF">MENT_LOCUS21445</name>
</gene>
<organism evidence="1 2">
    <name type="scientific">Meloidogyne enterolobii</name>
    <name type="common">Root-knot nematode worm</name>
    <name type="synonym">Meloidogyne mayaguensis</name>
    <dbReference type="NCBI Taxonomy" id="390850"/>
    <lineage>
        <taxon>Eukaryota</taxon>
        <taxon>Metazoa</taxon>
        <taxon>Ecdysozoa</taxon>
        <taxon>Nematoda</taxon>
        <taxon>Chromadorea</taxon>
        <taxon>Rhabditida</taxon>
        <taxon>Tylenchina</taxon>
        <taxon>Tylenchomorpha</taxon>
        <taxon>Tylenchoidea</taxon>
        <taxon>Meloidogynidae</taxon>
        <taxon>Meloidogyninae</taxon>
        <taxon>Meloidogyne</taxon>
    </lineage>
</organism>
<dbReference type="AlphaFoldDB" id="A0A6V7V500"/>
<dbReference type="PANTHER" id="PTHR36693">
    <property type="entry name" value="GH02722P"/>
    <property type="match status" value="1"/>
</dbReference>
<dbReference type="OrthoDB" id="121932at2759"/>
<dbReference type="EMBL" id="CAJEWN010000162">
    <property type="protein sequence ID" value="CAD2170070.1"/>
    <property type="molecule type" value="Genomic_DNA"/>
</dbReference>
<dbReference type="Proteomes" id="UP000580250">
    <property type="component" value="Unassembled WGS sequence"/>
</dbReference>
<comment type="caution">
    <text evidence="1">The sequence shown here is derived from an EMBL/GenBank/DDBJ whole genome shotgun (WGS) entry which is preliminary data.</text>
</comment>
<accession>A0A6V7V500</accession>
<reference evidence="1 2" key="1">
    <citation type="submission" date="2020-08" db="EMBL/GenBank/DDBJ databases">
        <authorList>
            <person name="Koutsovoulos G."/>
            <person name="Danchin GJ E."/>
        </authorList>
    </citation>
    <scope>NUCLEOTIDE SEQUENCE [LARGE SCALE GENOMIC DNA]</scope>
</reference>
<evidence type="ECO:0000313" key="2">
    <source>
        <dbReference type="Proteomes" id="UP000580250"/>
    </source>
</evidence>
<protein>
    <submittedName>
        <fullName evidence="1">Uncharacterized protein</fullName>
    </submittedName>
</protein>
<dbReference type="Pfam" id="PF16065">
    <property type="entry name" value="DUF4807"/>
    <property type="match status" value="1"/>
</dbReference>
<name>A0A6V7V500_MELEN</name>
<dbReference type="PANTHER" id="PTHR36693:SF1">
    <property type="entry name" value="GH02722P"/>
    <property type="match status" value="1"/>
</dbReference>
<dbReference type="InterPro" id="IPR032072">
    <property type="entry name" value="DUF4807"/>
</dbReference>
<proteinExistence type="predicted"/>
<sequence length="148" mass="17236">MSRRTRKCRKDIGDYHIDKYWDNLILQFLHKVLELESEMWRLSTLGGAVSAMGFFSEKFVKAALRVSLRQLKIAQILGDPISIARCYLYISLGLAQDGHFKKAITTVRGIWKENIISLHSEFLKNCTLGVWMTIKWIKTREKNIFKLS</sequence>
<evidence type="ECO:0000313" key="1">
    <source>
        <dbReference type="EMBL" id="CAD2170070.1"/>
    </source>
</evidence>